<keyword evidence="3" id="KW-0418">Kinase</keyword>
<dbReference type="InterPro" id="IPR010632">
    <property type="entry name" value="DUF1221"/>
</dbReference>
<dbReference type="GO" id="GO:0005524">
    <property type="term" value="F:ATP binding"/>
    <property type="evidence" value="ECO:0007669"/>
    <property type="project" value="InterPro"/>
</dbReference>
<name>A0A834TTY7_9FABA</name>
<sequence length="871" mass="99687">MEQFRHIGEVLGSLKALMVLRDEIQINQRQCCLILDIFTMAFDTICEEIRQNLVLEERNTKWKPLEYPLRELSRVFREGELYIKQCLDCNKDWWGKAITLSHNTDCVEFHIHNLLSYFPAVIEAIENAGEVSGNDEDEMKKKRVMLGRKYDKEWNDPELFQWRFGKQYLVPREISKQLENAWREDRWRLIESLKQKMMKKKSSKNEQLFADLLIDKLLKVDDNKLFPSWILMGAKDYQVRRRLGRGSEYKEIQWLGQSFALRQTQMLEAEICTLLSLSHPNILQYLCGFYDEDKPEFFLVMELMSKDLDSYMKENYGPRRQILFTIPVVVDLMLQIARGMEYLHSRNMYHGNLNPCNIMLKARNSQEGYFQVKVAGFGGFMDQQEETNPSHIWLAPEVLTELEQKGKNNALCKSNARYSEKADVYSFGMICFELLTGKVPFEDIYRNGDGSNRNIKAGERPLFPYPSPKYLVSLIKKCWQTDPNLRPSFSSICRILRSIKKFLAINTECFVINPELNLLELTCPPVDYCEIEALFLKNFPMEKTSRSPSVSQIPYEMFAYKTAEKEKTSQTNGKDKSCESEKDVSPKSEPIASAYEEENDNDNNKKVFGEYSASTVDDPFLQAMADTNSSCSELLSVCSQASTKKSVRIQLSTEERTRNYQVTSKLRAPNSTARASKTIKGNQLESASSSGRRRTSQVMLDSKNQSPSVPIRRKRQGHVPDVTKKSILKTKIGNESPSPKTSTTSQSKKGYMSPLRRHSRQTLDSKNTSKINTKGNNNQSPLKTRGSAINMSPYANATSPFSSCSRRSCGHNNNNNNVSGRISPFALSPLAPYVRAYVSNSMGKVKRASLSPLASRPLSPYVRVTNGHVSD</sequence>
<dbReference type="Proteomes" id="UP000634136">
    <property type="component" value="Unassembled WGS sequence"/>
</dbReference>
<dbReference type="PANTHER" id="PTHR44329:SF260">
    <property type="entry name" value="PROTEIN KINASE DOMAIN-CONTAINING PROTEIN"/>
    <property type="match status" value="1"/>
</dbReference>
<protein>
    <submittedName>
        <fullName evidence="3">Putative serine/threonine-protein kinase</fullName>
    </submittedName>
</protein>
<dbReference type="OrthoDB" id="4062651at2759"/>
<dbReference type="InterPro" id="IPR011009">
    <property type="entry name" value="Kinase-like_dom_sf"/>
</dbReference>
<dbReference type="GO" id="GO:0004674">
    <property type="term" value="F:protein serine/threonine kinase activity"/>
    <property type="evidence" value="ECO:0007669"/>
    <property type="project" value="TreeGrafter"/>
</dbReference>
<feature type="compositionally biased region" description="Low complexity" evidence="1">
    <location>
        <begin position="736"/>
        <end position="749"/>
    </location>
</feature>
<dbReference type="InterPro" id="IPR051681">
    <property type="entry name" value="Ser/Thr_Kinases-Pseudokinases"/>
</dbReference>
<feature type="region of interest" description="Disordered" evidence="1">
    <location>
        <begin position="664"/>
        <end position="794"/>
    </location>
</feature>
<dbReference type="FunFam" id="1.10.510.10:FF:000778">
    <property type="entry name" value="Kinase family protein"/>
    <property type="match status" value="1"/>
</dbReference>
<dbReference type="InterPro" id="IPR000719">
    <property type="entry name" value="Prot_kinase_dom"/>
</dbReference>
<feature type="domain" description="Protein kinase" evidence="2">
    <location>
        <begin position="237"/>
        <end position="503"/>
    </location>
</feature>
<proteinExistence type="predicted"/>
<keyword evidence="4" id="KW-1185">Reference proteome</keyword>
<keyword evidence="3" id="KW-0808">Transferase</keyword>
<evidence type="ECO:0000313" key="3">
    <source>
        <dbReference type="EMBL" id="KAF7828167.1"/>
    </source>
</evidence>
<comment type="caution">
    <text evidence="3">The sequence shown here is derived from an EMBL/GenBank/DDBJ whole genome shotgun (WGS) entry which is preliminary data.</text>
</comment>
<dbReference type="SUPFAM" id="SSF56112">
    <property type="entry name" value="Protein kinase-like (PK-like)"/>
    <property type="match status" value="1"/>
</dbReference>
<organism evidence="3 4">
    <name type="scientific">Senna tora</name>
    <dbReference type="NCBI Taxonomy" id="362788"/>
    <lineage>
        <taxon>Eukaryota</taxon>
        <taxon>Viridiplantae</taxon>
        <taxon>Streptophyta</taxon>
        <taxon>Embryophyta</taxon>
        <taxon>Tracheophyta</taxon>
        <taxon>Spermatophyta</taxon>
        <taxon>Magnoliopsida</taxon>
        <taxon>eudicotyledons</taxon>
        <taxon>Gunneridae</taxon>
        <taxon>Pentapetalae</taxon>
        <taxon>rosids</taxon>
        <taxon>fabids</taxon>
        <taxon>Fabales</taxon>
        <taxon>Fabaceae</taxon>
        <taxon>Caesalpinioideae</taxon>
        <taxon>Cassia clade</taxon>
        <taxon>Senna</taxon>
    </lineage>
</organism>
<evidence type="ECO:0000259" key="2">
    <source>
        <dbReference type="PROSITE" id="PS50011"/>
    </source>
</evidence>
<evidence type="ECO:0000256" key="1">
    <source>
        <dbReference type="SAM" id="MobiDB-lite"/>
    </source>
</evidence>
<feature type="compositionally biased region" description="Polar residues" evidence="1">
    <location>
        <begin position="762"/>
        <end position="794"/>
    </location>
</feature>
<dbReference type="AlphaFoldDB" id="A0A834TTY7"/>
<feature type="compositionally biased region" description="Basic and acidic residues" evidence="1">
    <location>
        <begin position="566"/>
        <end position="586"/>
    </location>
</feature>
<gene>
    <name evidence="3" type="ORF">G2W53_019331</name>
</gene>
<feature type="region of interest" description="Disordered" evidence="1">
    <location>
        <begin position="566"/>
        <end position="589"/>
    </location>
</feature>
<evidence type="ECO:0000313" key="4">
    <source>
        <dbReference type="Proteomes" id="UP000634136"/>
    </source>
</evidence>
<accession>A0A834TTY7</accession>
<feature type="compositionally biased region" description="Polar residues" evidence="1">
    <location>
        <begin position="664"/>
        <end position="708"/>
    </location>
</feature>
<dbReference type="EMBL" id="JAAIUW010000006">
    <property type="protein sequence ID" value="KAF7828167.1"/>
    <property type="molecule type" value="Genomic_DNA"/>
</dbReference>
<dbReference type="PANTHER" id="PTHR44329">
    <property type="entry name" value="SERINE/THREONINE-PROTEIN KINASE TNNI3K-RELATED"/>
    <property type="match status" value="1"/>
</dbReference>
<dbReference type="Pfam" id="PF06760">
    <property type="entry name" value="DUF1221"/>
    <property type="match status" value="1"/>
</dbReference>
<dbReference type="Pfam" id="PF07714">
    <property type="entry name" value="PK_Tyr_Ser-Thr"/>
    <property type="match status" value="1"/>
</dbReference>
<dbReference type="Gene3D" id="1.10.510.10">
    <property type="entry name" value="Transferase(Phosphotransferase) domain 1"/>
    <property type="match status" value="1"/>
</dbReference>
<reference evidence="3" key="1">
    <citation type="submission" date="2020-09" db="EMBL/GenBank/DDBJ databases">
        <title>Genome-Enabled Discovery of Anthraquinone Biosynthesis in Senna tora.</title>
        <authorList>
            <person name="Kang S.-H."/>
            <person name="Pandey R.P."/>
            <person name="Lee C.-M."/>
            <person name="Sim J.-S."/>
            <person name="Jeong J.-T."/>
            <person name="Choi B.-S."/>
            <person name="Jung M."/>
            <person name="Ginzburg D."/>
            <person name="Zhao K."/>
            <person name="Won S.Y."/>
            <person name="Oh T.-J."/>
            <person name="Yu Y."/>
            <person name="Kim N.-H."/>
            <person name="Lee O.R."/>
            <person name="Lee T.-H."/>
            <person name="Bashyal P."/>
            <person name="Kim T.-S."/>
            <person name="Lee W.-H."/>
            <person name="Kawkins C."/>
            <person name="Kim C.-K."/>
            <person name="Kim J.S."/>
            <person name="Ahn B.O."/>
            <person name="Rhee S.Y."/>
            <person name="Sohng J.K."/>
        </authorList>
    </citation>
    <scope>NUCLEOTIDE SEQUENCE</scope>
    <source>
        <tissue evidence="3">Leaf</tissue>
    </source>
</reference>
<dbReference type="PROSITE" id="PS50011">
    <property type="entry name" value="PROTEIN_KINASE_DOM"/>
    <property type="match status" value="1"/>
</dbReference>
<dbReference type="InterPro" id="IPR001245">
    <property type="entry name" value="Ser-Thr/Tyr_kinase_cat_dom"/>
</dbReference>